<organism evidence="1">
    <name type="scientific">gut metagenome</name>
    <dbReference type="NCBI Taxonomy" id="749906"/>
    <lineage>
        <taxon>unclassified sequences</taxon>
        <taxon>metagenomes</taxon>
        <taxon>organismal metagenomes</taxon>
    </lineage>
</organism>
<dbReference type="EMBL" id="AMCI01000935">
    <property type="protein sequence ID" value="EJX07230.1"/>
    <property type="molecule type" value="Genomic_DNA"/>
</dbReference>
<accession>J9H1E3</accession>
<comment type="caution">
    <text evidence="1">The sequence shown here is derived from an EMBL/GenBank/DDBJ whole genome shotgun (WGS) entry which is preliminary data.</text>
</comment>
<reference evidence="1" key="1">
    <citation type="journal article" date="2012" name="PLoS ONE">
        <title>Gene sets for utilization of primary and secondary nutrition supplies in the distal gut of endangered iberian lynx.</title>
        <authorList>
            <person name="Alcaide M."/>
            <person name="Messina E."/>
            <person name="Richter M."/>
            <person name="Bargiela R."/>
            <person name="Peplies J."/>
            <person name="Huws S.A."/>
            <person name="Newbold C.J."/>
            <person name="Golyshin P.N."/>
            <person name="Simon M.A."/>
            <person name="Lopez G."/>
            <person name="Yakimov M.M."/>
            <person name="Ferrer M."/>
        </authorList>
    </citation>
    <scope>NUCLEOTIDE SEQUENCE</scope>
</reference>
<dbReference type="AlphaFoldDB" id="J9H1E3"/>
<sequence>MQIENVTRISLSSRGTTNQQRQCTISHCMLGQVIINDEGIFTLTHEIFSNGTARIRSNVLHGSHFAGGSTHNHSIIHGTVLFQSVYQLSNGGLFLADGHINAEHTLALLVDDGIGSNHSLTGLAVANNQFTLTAANRNHAVNCFDTGLKRHRNALALDDAGSWALDGAILLCINGTLTVDGLAQSIHNAANHGLAYRNAHNLAGTLHNAALFQANVTAQQNNGNAVLFQVLCHTVCAVLKLHQLTAHAVFKTHSAGNAVTDQNNGTSLILTDGVFVILDLGLDEF</sequence>
<proteinExistence type="predicted"/>
<evidence type="ECO:0000313" key="1">
    <source>
        <dbReference type="EMBL" id="EJX07230.1"/>
    </source>
</evidence>
<gene>
    <name evidence="1" type="ORF">EVA_04658</name>
</gene>
<name>J9H1E3_9ZZZZ</name>
<protein>
    <submittedName>
        <fullName evidence="1">Uncharacterized protein</fullName>
    </submittedName>
</protein>